<name>A0A1I5VQ81_9BACT</name>
<organism evidence="1 2">
    <name type="scientific">Parafilimonas terrae</name>
    <dbReference type="NCBI Taxonomy" id="1465490"/>
    <lineage>
        <taxon>Bacteria</taxon>
        <taxon>Pseudomonadati</taxon>
        <taxon>Bacteroidota</taxon>
        <taxon>Chitinophagia</taxon>
        <taxon>Chitinophagales</taxon>
        <taxon>Chitinophagaceae</taxon>
        <taxon>Parafilimonas</taxon>
    </lineage>
</organism>
<accession>A0A1I5VQ81</accession>
<keyword evidence="2" id="KW-1185">Reference proteome</keyword>
<proteinExistence type="predicted"/>
<sequence>MFRWLLLLNVVLITAIVLAHPAKNNTVKNDEPCCNSKKIKAEVLNAITVRLM</sequence>
<dbReference type="STRING" id="1465490.SAMN05444277_105123"/>
<evidence type="ECO:0000313" key="2">
    <source>
        <dbReference type="Proteomes" id="UP000199031"/>
    </source>
</evidence>
<protein>
    <submittedName>
        <fullName evidence="1">Uncharacterized protein</fullName>
    </submittedName>
</protein>
<reference evidence="1 2" key="1">
    <citation type="submission" date="2016-10" db="EMBL/GenBank/DDBJ databases">
        <authorList>
            <person name="de Groot N.N."/>
        </authorList>
    </citation>
    <scope>NUCLEOTIDE SEQUENCE [LARGE SCALE GENOMIC DNA]</scope>
    <source>
        <strain evidence="1 2">DSM 28286</strain>
    </source>
</reference>
<dbReference type="Proteomes" id="UP000199031">
    <property type="component" value="Unassembled WGS sequence"/>
</dbReference>
<evidence type="ECO:0000313" key="1">
    <source>
        <dbReference type="EMBL" id="SFQ09583.1"/>
    </source>
</evidence>
<dbReference type="EMBL" id="FOXQ01000005">
    <property type="protein sequence ID" value="SFQ09583.1"/>
    <property type="molecule type" value="Genomic_DNA"/>
</dbReference>
<gene>
    <name evidence="1" type="ORF">SAMN05444277_105123</name>
</gene>
<dbReference type="AlphaFoldDB" id="A0A1I5VQ81"/>